<reference evidence="3 4" key="1">
    <citation type="submission" date="2019-09" db="EMBL/GenBank/DDBJ databases">
        <title>Genomes of Cryomorphaceae.</title>
        <authorList>
            <person name="Bowman J.P."/>
        </authorList>
    </citation>
    <scope>NUCLEOTIDE SEQUENCE [LARGE SCALE GENOMIC DNA]</scope>
    <source>
        <strain evidence="3 4">KCTC 52047</strain>
    </source>
</reference>
<organism evidence="3 4">
    <name type="scientific">Salibacter halophilus</name>
    <dbReference type="NCBI Taxonomy" id="1803916"/>
    <lineage>
        <taxon>Bacteria</taxon>
        <taxon>Pseudomonadati</taxon>
        <taxon>Bacteroidota</taxon>
        <taxon>Flavobacteriia</taxon>
        <taxon>Flavobacteriales</taxon>
        <taxon>Salibacteraceae</taxon>
        <taxon>Salibacter</taxon>
    </lineage>
</organism>
<proteinExistence type="predicted"/>
<keyword evidence="2" id="KW-0732">Signal</keyword>
<dbReference type="NCBIfam" id="NF046080">
    <property type="entry name" value="PID_CTERM"/>
    <property type="match status" value="1"/>
</dbReference>
<accession>A0A6N6MA27</accession>
<keyword evidence="1" id="KW-0812">Transmembrane</keyword>
<keyword evidence="1" id="KW-1133">Transmembrane helix</keyword>
<keyword evidence="4" id="KW-1185">Reference proteome</keyword>
<dbReference type="EMBL" id="WACR01000001">
    <property type="protein sequence ID" value="KAB1066092.1"/>
    <property type="molecule type" value="Genomic_DNA"/>
</dbReference>
<dbReference type="AlphaFoldDB" id="A0A6N6MA27"/>
<evidence type="ECO:0000256" key="2">
    <source>
        <dbReference type="SAM" id="SignalP"/>
    </source>
</evidence>
<gene>
    <name evidence="3" type="ORF">F3059_01075</name>
</gene>
<evidence type="ECO:0000313" key="3">
    <source>
        <dbReference type="EMBL" id="KAB1066092.1"/>
    </source>
</evidence>
<feature type="signal peptide" evidence="2">
    <location>
        <begin position="1"/>
        <end position="25"/>
    </location>
</feature>
<evidence type="ECO:0000313" key="4">
    <source>
        <dbReference type="Proteomes" id="UP000435357"/>
    </source>
</evidence>
<sequence length="65" mass="6934">MKKWFISTILVMALGIAFGQPQAPAPNDFGDPDVPIDGISSLLIAGGVIFGGKKAYDLKKKNEEN</sequence>
<comment type="caution">
    <text evidence="3">The sequence shown here is derived from an EMBL/GenBank/DDBJ whole genome shotgun (WGS) entry which is preliminary data.</text>
</comment>
<dbReference type="RefSeq" id="WP_151166080.1">
    <property type="nucleotide sequence ID" value="NZ_WACR01000001.1"/>
</dbReference>
<keyword evidence="1" id="KW-0472">Membrane</keyword>
<dbReference type="Proteomes" id="UP000435357">
    <property type="component" value="Unassembled WGS sequence"/>
</dbReference>
<dbReference type="InterPro" id="IPR058207">
    <property type="entry name" value="PID_CTERM"/>
</dbReference>
<protein>
    <submittedName>
        <fullName evidence="3">Uncharacterized protein</fullName>
    </submittedName>
</protein>
<dbReference type="OrthoDB" id="886268at2"/>
<feature type="transmembrane region" description="Helical" evidence="1">
    <location>
        <begin position="35"/>
        <end position="52"/>
    </location>
</feature>
<evidence type="ECO:0000256" key="1">
    <source>
        <dbReference type="SAM" id="Phobius"/>
    </source>
</evidence>
<feature type="chain" id="PRO_5027095589" evidence="2">
    <location>
        <begin position="26"/>
        <end position="65"/>
    </location>
</feature>
<name>A0A6N6MA27_9FLAO</name>